<dbReference type="EMBL" id="CP002623">
    <property type="protein sequence ID" value="AEI92912.1"/>
    <property type="molecule type" value="Genomic_DNA"/>
</dbReference>
<dbReference type="Gene3D" id="3.40.50.880">
    <property type="match status" value="1"/>
</dbReference>
<dbReference type="GO" id="GO:0003700">
    <property type="term" value="F:DNA-binding transcription factor activity"/>
    <property type="evidence" value="ECO:0007669"/>
    <property type="project" value="InterPro"/>
</dbReference>
<dbReference type="InterPro" id="IPR052158">
    <property type="entry name" value="INH-QAR"/>
</dbReference>
<dbReference type="KEGG" id="rli:RLO149_c008870"/>
<evidence type="ECO:0000256" key="1">
    <source>
        <dbReference type="ARBA" id="ARBA00023015"/>
    </source>
</evidence>
<dbReference type="InterPro" id="IPR018060">
    <property type="entry name" value="HTH_AraC"/>
</dbReference>
<accession>F7Z9V3</accession>
<gene>
    <name evidence="4" type="ordered locus">RLO149_c008870</name>
</gene>
<dbReference type="HOGENOM" id="CLU_000445_59_0_5"/>
<dbReference type="CDD" id="cd03137">
    <property type="entry name" value="GATase1_AraC_1"/>
    <property type="match status" value="1"/>
</dbReference>
<name>F7Z9V3_ROSLO</name>
<dbReference type="Proteomes" id="UP000001353">
    <property type="component" value="Chromosome"/>
</dbReference>
<dbReference type="InterPro" id="IPR009057">
    <property type="entry name" value="Homeodomain-like_sf"/>
</dbReference>
<evidence type="ECO:0000313" key="5">
    <source>
        <dbReference type="Proteomes" id="UP000001353"/>
    </source>
</evidence>
<keyword evidence="5" id="KW-1185">Reference proteome</keyword>
<dbReference type="PROSITE" id="PS01124">
    <property type="entry name" value="HTH_ARAC_FAMILY_2"/>
    <property type="match status" value="1"/>
</dbReference>
<dbReference type="SMART" id="SM00342">
    <property type="entry name" value="HTH_ARAC"/>
    <property type="match status" value="1"/>
</dbReference>
<keyword evidence="2" id="KW-0804">Transcription</keyword>
<organism evidence="4 5">
    <name type="scientific">Roseobacter litoralis (strain ATCC 49566 / DSM 6996 / JCM 21268 / NBRC 15278 / OCh 149)</name>
    <dbReference type="NCBI Taxonomy" id="391595"/>
    <lineage>
        <taxon>Bacteria</taxon>
        <taxon>Pseudomonadati</taxon>
        <taxon>Pseudomonadota</taxon>
        <taxon>Alphaproteobacteria</taxon>
        <taxon>Rhodobacterales</taxon>
        <taxon>Roseobacteraceae</taxon>
        <taxon>Roseobacter</taxon>
    </lineage>
</organism>
<evidence type="ECO:0000256" key="2">
    <source>
        <dbReference type="ARBA" id="ARBA00023163"/>
    </source>
</evidence>
<dbReference type="eggNOG" id="COG4977">
    <property type="taxonomic scope" value="Bacteria"/>
</dbReference>
<dbReference type="Pfam" id="PF12833">
    <property type="entry name" value="HTH_18"/>
    <property type="match status" value="1"/>
</dbReference>
<evidence type="ECO:0000259" key="3">
    <source>
        <dbReference type="PROSITE" id="PS01124"/>
    </source>
</evidence>
<dbReference type="InterPro" id="IPR002818">
    <property type="entry name" value="DJ-1/PfpI"/>
</dbReference>
<dbReference type="PANTHER" id="PTHR43130:SF3">
    <property type="entry name" value="HTH-TYPE TRANSCRIPTIONAL REGULATOR RV1931C"/>
    <property type="match status" value="1"/>
</dbReference>
<dbReference type="Pfam" id="PF01965">
    <property type="entry name" value="DJ-1_PfpI"/>
    <property type="match status" value="1"/>
</dbReference>
<proteinExistence type="predicted"/>
<dbReference type="SUPFAM" id="SSF46689">
    <property type="entry name" value="Homeodomain-like"/>
    <property type="match status" value="2"/>
</dbReference>
<dbReference type="GO" id="GO:0043565">
    <property type="term" value="F:sequence-specific DNA binding"/>
    <property type="evidence" value="ECO:0007669"/>
    <property type="project" value="InterPro"/>
</dbReference>
<protein>
    <submittedName>
        <fullName evidence="4">Transcriptional regulator</fullName>
    </submittedName>
</protein>
<dbReference type="Gene3D" id="1.10.10.60">
    <property type="entry name" value="Homeodomain-like"/>
    <property type="match status" value="1"/>
</dbReference>
<keyword evidence="1" id="KW-0805">Transcription regulation</keyword>
<dbReference type="SUPFAM" id="SSF52317">
    <property type="entry name" value="Class I glutamine amidotransferase-like"/>
    <property type="match status" value="1"/>
</dbReference>
<feature type="domain" description="HTH araC/xylS-type" evidence="3">
    <location>
        <begin position="240"/>
        <end position="338"/>
    </location>
</feature>
<dbReference type="STRING" id="391595.RLO149_c008870"/>
<reference evidence="4 5" key="1">
    <citation type="journal article" date="2011" name="BMC Genomics">
        <title>Comparative genome analysis and genome-guided physiological analysis of Roseobacter litoralis.</title>
        <authorList>
            <person name="Kalhoefer D."/>
            <person name="Thole S."/>
            <person name="Voget S."/>
            <person name="Lehmann R."/>
            <person name="Liesegang H."/>
            <person name="Wollher A."/>
            <person name="Daniel R."/>
            <person name="Simon M."/>
            <person name="Brinkhoff T."/>
        </authorList>
    </citation>
    <scope>NUCLEOTIDE SEQUENCE [LARGE SCALE GENOMIC DNA]</scope>
    <source>
        <strain evidence="5">ATCC 49566 / DSM 6996 / JCM 21268 / NBRC 15278 / OCh 149</strain>
    </source>
</reference>
<evidence type="ECO:0000313" key="4">
    <source>
        <dbReference type="EMBL" id="AEI92912.1"/>
    </source>
</evidence>
<dbReference type="PANTHER" id="PTHR43130">
    <property type="entry name" value="ARAC-FAMILY TRANSCRIPTIONAL REGULATOR"/>
    <property type="match status" value="1"/>
</dbReference>
<dbReference type="InterPro" id="IPR029062">
    <property type="entry name" value="Class_I_gatase-like"/>
</dbReference>
<sequence>MNDNMPPFCAKMPKTSPDQKTVIFIVYPGIVLLDLVGPLQVFTHAYPEGGENPAYRTHIVSLDGGPIATNTIVGIDSAPLSMVLGEMGDAGPDTLVIVGGNGAEVAAHDEGLVQAVATLSTRARRTCSVCCGAFVLAAAGLLDGRRAVTHWEDCDLLATRYPKVKVEVDPIYIKEGSIWTSAGITAGIDMALAIVQEDLGKGPALRLARSLVTPMIRSAGQSQFSADLARQTQDAKGEFAALHEWLRENLAHVTSVSDMADRCGMSGRSFSRRYATSVGLPPAKSLERMRVDAARNLLIESDRNMKAVALACGFRDQEKMRRAFHRHLHTSPSSYQALFGES</sequence>
<dbReference type="AlphaFoldDB" id="F7Z9V3"/>